<name>A0ABP7JAU2_9ACTN</name>
<dbReference type="Pfam" id="PF04655">
    <property type="entry name" value="APH_6_hur"/>
    <property type="match status" value="1"/>
</dbReference>
<dbReference type="InterPro" id="IPR011009">
    <property type="entry name" value="Kinase-like_dom_sf"/>
</dbReference>
<dbReference type="Proteomes" id="UP001500888">
    <property type="component" value="Unassembled WGS sequence"/>
</dbReference>
<organism evidence="1 2">
    <name type="scientific">Sphaerisporangium flaviroseum</name>
    <dbReference type="NCBI Taxonomy" id="509199"/>
    <lineage>
        <taxon>Bacteria</taxon>
        <taxon>Bacillati</taxon>
        <taxon>Actinomycetota</taxon>
        <taxon>Actinomycetes</taxon>
        <taxon>Streptosporangiales</taxon>
        <taxon>Streptosporangiaceae</taxon>
        <taxon>Sphaerisporangium</taxon>
    </lineage>
</organism>
<evidence type="ECO:0000313" key="1">
    <source>
        <dbReference type="EMBL" id="GAA3839900.1"/>
    </source>
</evidence>
<evidence type="ECO:0000313" key="2">
    <source>
        <dbReference type="Proteomes" id="UP001500888"/>
    </source>
</evidence>
<dbReference type="InterPro" id="IPR006748">
    <property type="entry name" value="NH2Glyco/OHUrea_AB-resist_kin"/>
</dbReference>
<reference evidence="2" key="1">
    <citation type="journal article" date="2019" name="Int. J. Syst. Evol. Microbiol.">
        <title>The Global Catalogue of Microorganisms (GCM) 10K type strain sequencing project: providing services to taxonomists for standard genome sequencing and annotation.</title>
        <authorList>
            <consortium name="The Broad Institute Genomics Platform"/>
            <consortium name="The Broad Institute Genome Sequencing Center for Infectious Disease"/>
            <person name="Wu L."/>
            <person name="Ma J."/>
        </authorList>
    </citation>
    <scope>NUCLEOTIDE SEQUENCE [LARGE SCALE GENOMIC DNA]</scope>
    <source>
        <strain evidence="2">JCM 16908</strain>
    </source>
</reference>
<comment type="caution">
    <text evidence="1">The sequence shown here is derived from an EMBL/GenBank/DDBJ whole genome shotgun (WGS) entry which is preliminary data.</text>
</comment>
<keyword evidence="2" id="KW-1185">Reference proteome</keyword>
<proteinExistence type="predicted"/>
<dbReference type="RefSeq" id="WP_344951350.1">
    <property type="nucleotide sequence ID" value="NZ_BAAAZR010000043.1"/>
</dbReference>
<sequence>MTGYRSGMIPRELAGNVVTVWGDDGARWLEKLPSILDTVARDWDLTVAEPYELSYHYVTRVVCGDGEPAVLKLGVPGATSLAEEVPALAAFGGHGAVRLLRVDFSRGARLLERVTPGRRLRELVPRRDTEATSALAAVMKRLHVPPPADCSIPDVLSQIEAFDDYATAHGESGPLPLDLIVRAAGLMRELCASATGRVVLHGDLHHDNVLRAAREPWLAIDPHGLVGDPGYDVGASLVNPDPDDRDEALTALVPARVEQLAEELAMPVDRVVAWGFVKAVMSDVWTAEQWTPGAHWSPISRAFDVARLLLPRLA</sequence>
<dbReference type="SUPFAM" id="SSF56112">
    <property type="entry name" value="Protein kinase-like (PK-like)"/>
    <property type="match status" value="1"/>
</dbReference>
<protein>
    <submittedName>
        <fullName evidence="1">Streptomycin 6-kinase</fullName>
    </submittedName>
</protein>
<accession>A0ABP7JAU2</accession>
<dbReference type="Gene3D" id="3.90.1200.10">
    <property type="match status" value="1"/>
</dbReference>
<dbReference type="EMBL" id="BAAAZR010000043">
    <property type="protein sequence ID" value="GAA3839900.1"/>
    <property type="molecule type" value="Genomic_DNA"/>
</dbReference>
<gene>
    <name evidence="1" type="ORF">GCM10022226_72790</name>
</gene>